<comment type="caution">
    <text evidence="1">The sequence shown here is derived from an EMBL/GenBank/DDBJ whole genome shotgun (WGS) entry which is preliminary data.</text>
</comment>
<organism evidence="1 2">
    <name type="scientific">Pseudomonas fluorescens</name>
    <dbReference type="NCBI Taxonomy" id="294"/>
    <lineage>
        <taxon>Bacteria</taxon>
        <taxon>Pseudomonadati</taxon>
        <taxon>Pseudomonadota</taxon>
        <taxon>Gammaproteobacteria</taxon>
        <taxon>Pseudomonadales</taxon>
        <taxon>Pseudomonadaceae</taxon>
        <taxon>Pseudomonas</taxon>
    </lineage>
</organism>
<gene>
    <name evidence="1" type="ORF">PFL603g_06265</name>
</gene>
<dbReference type="AntiFam" id="ANF00178">
    <property type="entry name" value="Shadow ORF (opposite dhbF)"/>
</dbReference>
<accession>A0A109KIF6</accession>
<dbReference type="Proteomes" id="UP000063434">
    <property type="component" value="Unassembled WGS sequence"/>
</dbReference>
<evidence type="ECO:0000313" key="1">
    <source>
        <dbReference type="EMBL" id="KWV69818.1"/>
    </source>
</evidence>
<evidence type="ECO:0000313" key="2">
    <source>
        <dbReference type="Proteomes" id="UP000063434"/>
    </source>
</evidence>
<dbReference type="EMBL" id="LCYC01000064">
    <property type="protein sequence ID" value="KWV69818.1"/>
    <property type="molecule type" value="Genomic_DNA"/>
</dbReference>
<proteinExistence type="predicted"/>
<dbReference type="AlphaFoldDB" id="A0A109KIF6"/>
<reference evidence="1 2" key="1">
    <citation type="submission" date="2015-05" db="EMBL/GenBank/DDBJ databases">
        <title>A genomic and transcriptomic approach to investigate the blue pigment phenotype in Pseudomonas fluorescens.</title>
        <authorList>
            <person name="Andreani N.A."/>
            <person name="Cardazzo B."/>
        </authorList>
    </citation>
    <scope>NUCLEOTIDE SEQUENCE [LARGE SCALE GENOMIC DNA]</scope>
    <source>
        <strain evidence="1 2">Ps_40</strain>
    </source>
</reference>
<name>A0A109KIF6_PSEFL</name>
<sequence>MLEQFGQRHRQPGLVQPIDQANRQQGMPAQFEETVMAPHLLKLQHLGPQLGQGLFQRIDRCFKYAAGRSVPRGHRQGFAIDLAIGRQRQLLQCHKGRRHHVGRQVRLQISTHRLDAERLARPGKIGHQAFVPRHVFAGQHHPFADAGECGQACFDLTQLNAKATDLHLVVITPDALQQAVCAPASEVAGAVQPGAWIERVLHELFRRQLRTVQVALGDTVAADADFTGRPHGQQLQLRIQYVDLRIGNGSPYRHAVGISGKRVHFISGGVGGGFGRPVAMHQAQLWG</sequence>
<protein>
    <submittedName>
        <fullName evidence="1">Uncharacterized protein</fullName>
    </submittedName>
</protein>